<keyword evidence="4 6" id="KW-0472">Membrane</keyword>
<evidence type="ECO:0000256" key="4">
    <source>
        <dbReference type="ARBA" id="ARBA00023136"/>
    </source>
</evidence>
<dbReference type="OrthoDB" id="196717at2759"/>
<evidence type="ECO:0000256" key="1">
    <source>
        <dbReference type="ARBA" id="ARBA00004370"/>
    </source>
</evidence>
<dbReference type="PROSITE" id="PS00379">
    <property type="entry name" value="CDP_ALCOHOL_P_TRANSF"/>
    <property type="match status" value="1"/>
</dbReference>
<feature type="transmembrane region" description="Helical" evidence="6">
    <location>
        <begin position="195"/>
        <end position="216"/>
    </location>
</feature>
<dbReference type="EMBL" id="ATMH01008591">
    <property type="protein sequence ID" value="EPY21324.1"/>
    <property type="molecule type" value="Genomic_DNA"/>
</dbReference>
<keyword evidence="6" id="KW-1133">Transmembrane helix</keyword>
<gene>
    <name evidence="7" type="ORF">STCU_08591</name>
</gene>
<dbReference type="GO" id="GO:0008654">
    <property type="term" value="P:phospholipid biosynthetic process"/>
    <property type="evidence" value="ECO:0007669"/>
    <property type="project" value="InterPro"/>
</dbReference>
<feature type="transmembrane region" description="Helical" evidence="6">
    <location>
        <begin position="341"/>
        <end position="361"/>
    </location>
</feature>
<feature type="transmembrane region" description="Helical" evidence="6">
    <location>
        <begin position="263"/>
        <end position="281"/>
    </location>
</feature>
<evidence type="ECO:0000313" key="7">
    <source>
        <dbReference type="EMBL" id="EPY21324.1"/>
    </source>
</evidence>
<accession>S9TXJ3</accession>
<evidence type="ECO:0000256" key="2">
    <source>
        <dbReference type="ARBA" id="ARBA00010441"/>
    </source>
</evidence>
<proteinExistence type="inferred from homology"/>
<dbReference type="InterPro" id="IPR014472">
    <property type="entry name" value="CHOPT"/>
</dbReference>
<dbReference type="PANTHER" id="PTHR10414:SF68">
    <property type="entry name" value="ETHANOLAMINE PHOSPHOTRANSFERASE"/>
    <property type="match status" value="1"/>
</dbReference>
<organism evidence="7 8">
    <name type="scientific">Strigomonas culicis</name>
    <dbReference type="NCBI Taxonomy" id="28005"/>
    <lineage>
        <taxon>Eukaryota</taxon>
        <taxon>Discoba</taxon>
        <taxon>Euglenozoa</taxon>
        <taxon>Kinetoplastea</taxon>
        <taxon>Metakinetoplastina</taxon>
        <taxon>Trypanosomatida</taxon>
        <taxon>Trypanosomatidae</taxon>
        <taxon>Strigomonadinae</taxon>
        <taxon>Strigomonas</taxon>
    </lineage>
</organism>
<keyword evidence="6" id="KW-0812">Transmembrane</keyword>
<sequence length="501" mass="55298">MHVNHQKEEKAQIVNGFILLGCSYYVYVHLSSLSFKLEPLEQLHREREKDWILFFFLLFTRTQPHLVERTTPMGDSILYSPAAPADKPHVGPTPSYLAEYVLFPFYDWFVLFYPKSWMPNTVTLCGVGATLLSSLLLLCAMPSDAAFTPGRPLLLPWSWVEPGDAVPTPLYPTRIVPRPAWLFDELLSKRLCGGLVSGALLLYSLCGVLNLSYCVADNTDGRLARRDRKTSLIGEYLDHGLDCVTSLLSVCMLYAVLGCSLSNMAVSISLIAVVTIISHTLNYEQSIFIWGTRIASVDEAMLLFGFAMWIPNLWPVGTVRVPVAVLESALSFLPAAAQQSAVFYASRLTCIEWVYVFYNLVQLQTIAQLSSYNWRMLFRLPTLFMIANFTVLLATLPRHAAKVAAAGGAADALTGYTLGPIPYPGLWMLVAASTGSVIVHVVISAKCAGLRRPDMVPLAGVLFMWAAFVASPAGAVLLGAAIHVVQIFANIRLISERRQKK</sequence>
<reference evidence="7 8" key="1">
    <citation type="journal article" date="2013" name="PLoS ONE">
        <title>Predicting the Proteins of Angomonas deanei, Strigomonas culicis and Their Respective Endosymbionts Reveals New Aspects of the Trypanosomatidae Family.</title>
        <authorList>
            <person name="Motta M.C."/>
            <person name="Martins A.C."/>
            <person name="de Souza S.S."/>
            <person name="Catta-Preta C.M."/>
            <person name="Silva R."/>
            <person name="Klein C.C."/>
            <person name="de Almeida L.G."/>
            <person name="de Lima Cunha O."/>
            <person name="Ciapina L.P."/>
            <person name="Brocchi M."/>
            <person name="Colabardini A.C."/>
            <person name="de Araujo Lima B."/>
            <person name="Machado C.R."/>
            <person name="de Almeida Soares C.M."/>
            <person name="Probst C.M."/>
            <person name="de Menezes C.B."/>
            <person name="Thompson C.E."/>
            <person name="Bartholomeu D.C."/>
            <person name="Gradia D.F."/>
            <person name="Pavoni D.P."/>
            <person name="Grisard E.C."/>
            <person name="Fantinatti-Garboggini F."/>
            <person name="Marchini F.K."/>
            <person name="Rodrigues-Luiz G.F."/>
            <person name="Wagner G."/>
            <person name="Goldman G.H."/>
            <person name="Fietto J.L."/>
            <person name="Elias M.C."/>
            <person name="Goldman M.H."/>
            <person name="Sagot M.F."/>
            <person name="Pereira M."/>
            <person name="Stoco P.H."/>
            <person name="de Mendonca-Neto R.P."/>
            <person name="Teixeira S.M."/>
            <person name="Maciel T.E."/>
            <person name="de Oliveira Mendes T.A."/>
            <person name="Urmenyi T.P."/>
            <person name="de Souza W."/>
            <person name="Schenkman S."/>
            <person name="de Vasconcelos A.T."/>
        </authorList>
    </citation>
    <scope>NUCLEOTIDE SEQUENCE [LARGE SCALE GENOMIC DNA]</scope>
</reference>
<comment type="similarity">
    <text evidence="2 5">Belongs to the CDP-alcohol phosphatidyltransferase class-I family.</text>
</comment>
<dbReference type="GO" id="GO:0016780">
    <property type="term" value="F:phosphotransferase activity, for other substituted phosphate groups"/>
    <property type="evidence" value="ECO:0007669"/>
    <property type="project" value="InterPro"/>
</dbReference>
<comment type="subcellular location">
    <subcellularLocation>
        <location evidence="1">Membrane</location>
    </subcellularLocation>
</comment>
<keyword evidence="8" id="KW-1185">Reference proteome</keyword>
<comment type="caution">
    <text evidence="7">The sequence shown here is derived from an EMBL/GenBank/DDBJ whole genome shotgun (WGS) entry which is preliminary data.</text>
</comment>
<name>S9TXJ3_9TRYP</name>
<dbReference type="AlphaFoldDB" id="S9TXJ3"/>
<dbReference type="InterPro" id="IPR043130">
    <property type="entry name" value="CDP-OH_PTrfase_TM_dom"/>
</dbReference>
<dbReference type="Gene3D" id="1.20.120.1760">
    <property type="match status" value="1"/>
</dbReference>
<evidence type="ECO:0000313" key="8">
    <source>
        <dbReference type="Proteomes" id="UP000015354"/>
    </source>
</evidence>
<feature type="transmembrane region" description="Helical" evidence="6">
    <location>
        <begin position="121"/>
        <end position="143"/>
    </location>
</feature>
<feature type="transmembrane region" description="Helical" evidence="6">
    <location>
        <begin position="12"/>
        <end position="30"/>
    </location>
</feature>
<dbReference type="InterPro" id="IPR048254">
    <property type="entry name" value="CDP_ALCOHOL_P_TRANSF_CS"/>
</dbReference>
<dbReference type="Pfam" id="PF01066">
    <property type="entry name" value="CDP-OH_P_transf"/>
    <property type="match status" value="1"/>
</dbReference>
<dbReference type="InterPro" id="IPR000462">
    <property type="entry name" value="CDP-OH_P_trans"/>
</dbReference>
<dbReference type="PANTHER" id="PTHR10414">
    <property type="entry name" value="ETHANOLAMINEPHOSPHOTRANSFERASE"/>
    <property type="match status" value="1"/>
</dbReference>
<protein>
    <submittedName>
        <fullName evidence="7">Ethanolaminephosphotransferase</fullName>
    </submittedName>
</protein>
<dbReference type="GO" id="GO:0016020">
    <property type="term" value="C:membrane"/>
    <property type="evidence" value="ECO:0007669"/>
    <property type="project" value="UniProtKB-SubCell"/>
</dbReference>
<keyword evidence="3 5" id="KW-0808">Transferase</keyword>
<evidence type="ECO:0000256" key="6">
    <source>
        <dbReference type="SAM" id="Phobius"/>
    </source>
</evidence>
<feature type="transmembrane region" description="Helical" evidence="6">
    <location>
        <begin position="382"/>
        <end position="401"/>
    </location>
</feature>
<evidence type="ECO:0000256" key="5">
    <source>
        <dbReference type="RuleBase" id="RU003750"/>
    </source>
</evidence>
<feature type="transmembrane region" description="Helical" evidence="6">
    <location>
        <begin position="455"/>
        <end position="471"/>
    </location>
</feature>
<feature type="transmembrane region" description="Helical" evidence="6">
    <location>
        <begin position="421"/>
        <end position="443"/>
    </location>
</feature>
<dbReference type="PROSITE" id="PS51257">
    <property type="entry name" value="PROKAR_LIPOPROTEIN"/>
    <property type="match status" value="1"/>
</dbReference>
<dbReference type="Proteomes" id="UP000015354">
    <property type="component" value="Unassembled WGS sequence"/>
</dbReference>
<evidence type="ECO:0000256" key="3">
    <source>
        <dbReference type="ARBA" id="ARBA00022679"/>
    </source>
</evidence>